<name>A0A100JPG3_STRSC</name>
<evidence type="ECO:0008006" key="4">
    <source>
        <dbReference type="Google" id="ProtNLM"/>
    </source>
</evidence>
<evidence type="ECO:0000256" key="1">
    <source>
        <dbReference type="SAM" id="MobiDB-lite"/>
    </source>
</evidence>
<comment type="caution">
    <text evidence="2">The sequence shown here is derived from an EMBL/GenBank/DDBJ whole genome shotgun (WGS) entry which is preliminary data.</text>
</comment>
<evidence type="ECO:0000313" key="3">
    <source>
        <dbReference type="Proteomes" id="UP000067448"/>
    </source>
</evidence>
<organism evidence="2 3">
    <name type="scientific">Streptomyces scabiei</name>
    <dbReference type="NCBI Taxonomy" id="1930"/>
    <lineage>
        <taxon>Bacteria</taxon>
        <taxon>Bacillati</taxon>
        <taxon>Actinomycetota</taxon>
        <taxon>Actinomycetes</taxon>
        <taxon>Kitasatosporales</taxon>
        <taxon>Streptomycetaceae</taxon>
        <taxon>Streptomyces</taxon>
    </lineage>
</organism>
<dbReference type="Proteomes" id="UP000067448">
    <property type="component" value="Unassembled WGS sequence"/>
</dbReference>
<accession>A0A100JPG3</accession>
<evidence type="ECO:0000313" key="2">
    <source>
        <dbReference type="EMBL" id="GAQ63280.1"/>
    </source>
</evidence>
<reference evidence="2 3" key="2">
    <citation type="journal article" date="2016" name="Genome Announc.">
        <title>Draft Genome Sequences of Streptomyces scabiei S58, Streptomyces turgidiscabies T45, and Streptomyces acidiscabies a10, the Pathogens of Potato Common Scab, Isolated in Japan.</title>
        <authorList>
            <person name="Tomihama T."/>
            <person name="Nishi Y."/>
            <person name="Sakai M."/>
            <person name="Ikenaga M."/>
            <person name="Okubo T."/>
            <person name="Ikeda S."/>
        </authorList>
    </citation>
    <scope>NUCLEOTIDE SEQUENCE [LARGE SCALE GENOMIC DNA]</scope>
    <source>
        <strain evidence="2 3">S58</strain>
    </source>
</reference>
<gene>
    <name evidence="2" type="ORF">SsS58_03658</name>
</gene>
<feature type="compositionally biased region" description="Basic and acidic residues" evidence="1">
    <location>
        <begin position="1"/>
        <end position="14"/>
    </location>
</feature>
<dbReference type="AlphaFoldDB" id="A0A100JPG3"/>
<sequence>MTDRTSERMPENSHRGPAHGARGRSLPPWSLLAAGALLGGVAGGAYGVVKAPVYTATSYVVVVPGEGSDTQSALGFAQAYGRVATQVAVLGDAQVWAGVPVETLRKDVRTATSPDAPMVAVSATSSRPDLAADMANAVSRALTRHANDTKRSTRVELQQFARATRPTEASSASPAVTGLVGAAAGGLLGGLALLIRPRRTPDTPPTASVPGPAHSADAHGQL</sequence>
<feature type="region of interest" description="Disordered" evidence="1">
    <location>
        <begin position="197"/>
        <end position="222"/>
    </location>
</feature>
<feature type="region of interest" description="Disordered" evidence="1">
    <location>
        <begin position="1"/>
        <end position="23"/>
    </location>
</feature>
<protein>
    <recommendedName>
        <fullName evidence="4">Lipopolysaccharide biosynthesis protein</fullName>
    </recommendedName>
</protein>
<proteinExistence type="predicted"/>
<reference evidence="3" key="1">
    <citation type="submission" date="2015-11" db="EMBL/GenBank/DDBJ databases">
        <authorList>
            <consortium name="Cross-ministerial Strategic Innovation Promotion Program (SIP) consortium"/>
            <person name="Tomihama T."/>
            <person name="Ikenaga M."/>
            <person name="Sakai M."/>
            <person name="Okubo T."/>
            <person name="Ikeda S."/>
        </authorList>
    </citation>
    <scope>NUCLEOTIDE SEQUENCE [LARGE SCALE GENOMIC DNA]</scope>
    <source>
        <strain evidence="3">S58</strain>
    </source>
</reference>
<reference evidence="3" key="3">
    <citation type="submission" date="2016-02" db="EMBL/GenBank/DDBJ databases">
        <title>Draft genome of pathogenic Streptomyces sp. in Japan.</title>
        <authorList>
            <person name="Tomihama T."/>
            <person name="Ikenaga M."/>
            <person name="Sakai M."/>
            <person name="Okubo T."/>
            <person name="Ikeda S."/>
        </authorList>
    </citation>
    <scope>NUCLEOTIDE SEQUENCE [LARGE SCALE GENOMIC DNA]</scope>
    <source>
        <strain evidence="3">S58</strain>
    </source>
</reference>
<dbReference type="EMBL" id="BCMM01000016">
    <property type="protein sequence ID" value="GAQ63280.1"/>
    <property type="molecule type" value="Genomic_DNA"/>
</dbReference>
<dbReference type="OrthoDB" id="3872739at2"/>